<dbReference type="EMBL" id="CAJHJT010000056">
    <property type="protein sequence ID" value="CAD7012983.1"/>
    <property type="molecule type" value="Genomic_DNA"/>
</dbReference>
<feature type="compositionally biased region" description="Polar residues" evidence="1">
    <location>
        <begin position="55"/>
        <end position="71"/>
    </location>
</feature>
<protein>
    <submittedName>
        <fullName evidence="2">(Mediterranean fruit fly) hypothetical protein</fullName>
    </submittedName>
</protein>
<sequence length="71" mass="8228">MRNQNNNLTKIELKQKIIKYLNAYNSAASHRLQTAPLRKRSNTPGGLAPLHQTHRTQPFFNSVKKQTFNRP</sequence>
<keyword evidence="3" id="KW-1185">Reference proteome</keyword>
<evidence type="ECO:0000313" key="3">
    <source>
        <dbReference type="Proteomes" id="UP000606786"/>
    </source>
</evidence>
<evidence type="ECO:0000313" key="2">
    <source>
        <dbReference type="EMBL" id="CAD7012983.1"/>
    </source>
</evidence>
<evidence type="ECO:0000256" key="1">
    <source>
        <dbReference type="SAM" id="MobiDB-lite"/>
    </source>
</evidence>
<dbReference type="AlphaFoldDB" id="A0A811VFM8"/>
<dbReference type="Proteomes" id="UP000606786">
    <property type="component" value="Unassembled WGS sequence"/>
</dbReference>
<accession>A0A811VFM8</accession>
<gene>
    <name evidence="2" type="ORF">CCAP1982_LOCUS21074</name>
</gene>
<comment type="caution">
    <text evidence="2">The sequence shown here is derived from an EMBL/GenBank/DDBJ whole genome shotgun (WGS) entry which is preliminary data.</text>
</comment>
<name>A0A811VFM8_CERCA</name>
<feature type="region of interest" description="Disordered" evidence="1">
    <location>
        <begin position="32"/>
        <end position="71"/>
    </location>
</feature>
<organism evidence="2 3">
    <name type="scientific">Ceratitis capitata</name>
    <name type="common">Mediterranean fruit fly</name>
    <name type="synonym">Tephritis capitata</name>
    <dbReference type="NCBI Taxonomy" id="7213"/>
    <lineage>
        <taxon>Eukaryota</taxon>
        <taxon>Metazoa</taxon>
        <taxon>Ecdysozoa</taxon>
        <taxon>Arthropoda</taxon>
        <taxon>Hexapoda</taxon>
        <taxon>Insecta</taxon>
        <taxon>Pterygota</taxon>
        <taxon>Neoptera</taxon>
        <taxon>Endopterygota</taxon>
        <taxon>Diptera</taxon>
        <taxon>Brachycera</taxon>
        <taxon>Muscomorpha</taxon>
        <taxon>Tephritoidea</taxon>
        <taxon>Tephritidae</taxon>
        <taxon>Ceratitis</taxon>
        <taxon>Ceratitis</taxon>
    </lineage>
</organism>
<proteinExistence type="predicted"/>
<reference evidence="2" key="1">
    <citation type="submission" date="2020-11" db="EMBL/GenBank/DDBJ databases">
        <authorList>
            <person name="Whitehead M."/>
        </authorList>
    </citation>
    <scope>NUCLEOTIDE SEQUENCE</scope>
    <source>
        <strain evidence="2">EGII</strain>
    </source>
</reference>